<dbReference type="KEGG" id="vg:80536299"/>
<protein>
    <submittedName>
        <fullName evidence="1">Uncharacterized protein</fullName>
    </submittedName>
</protein>
<keyword evidence="2" id="KW-1185">Reference proteome</keyword>
<dbReference type="RefSeq" id="YP_010798197.1">
    <property type="nucleotide sequence ID" value="NC_076357.1"/>
</dbReference>
<dbReference type="Proteomes" id="UP000682883">
    <property type="component" value="Segment"/>
</dbReference>
<evidence type="ECO:0000313" key="1">
    <source>
        <dbReference type="EMBL" id="QGA70911.1"/>
    </source>
</evidence>
<accession>A0A5Q0TW16</accession>
<reference evidence="1" key="1">
    <citation type="journal article" date="2019" name="Viruses">
        <title>Meta-Transcriptomic Comparison of the RNA Viromes of the Mosquito Vectors Culex pipiens and Culex torrentium in Northern Europe.</title>
        <authorList>
            <person name="Pettersson J.H.O."/>
            <person name="Shi M."/>
            <person name="Eden J.-S."/>
            <person name="Holmes E.C."/>
            <person name="Hesson J.C."/>
        </authorList>
    </citation>
    <scope>NUCLEOTIDE SEQUENCE</scope>
    <source>
        <strain evidence="1">OTU22</strain>
    </source>
</reference>
<sequence>MKYLFFLFLLSNFRSTMDRDSISQEISAHIRLEGNKIRKMVEEQNLMAAAPRPVTTQRKLVIAPVVIKILTLPKELPDKIIYRDGDGSIDEAPCTIESFSVRLQALILESLVEYGDSFTHAVMLEYFFSIVNISIPNFVTTFFLNLKTIAFREIPMNTSDASTIANANWERGTFLTHLNFESILKRPWTHDIIMAIMGSLYFALGKAPNRMNVTAFTVNRVRAFFGTIGREMPDLSNMTPGLEIYQLVNGSFNIYTELRARLVAEMVNEIHQPTQCLMMTSFNLITPLWGSSGVTHILIIKNILTEYSHVLSQVQGLQTEIKIFLEGYKKLVTMTPNNFGFFKLMALNPQEFLHSKSFPRLLNLSRDILEKFDPRWRNYASNMGQSPFLPIVEDLLEKAGQPLPTSATAVMNV</sequence>
<name>A0A5Q0TW16_9MONO</name>
<evidence type="ECO:0000313" key="2">
    <source>
        <dbReference type="Proteomes" id="UP000682883"/>
    </source>
</evidence>
<proteinExistence type="predicted"/>
<dbReference type="GeneID" id="80536299"/>
<organism evidence="1 2">
    <name type="scientific">Gysinge virus</name>
    <dbReference type="NCBI Taxonomy" id="2651942"/>
    <lineage>
        <taxon>Viruses</taxon>
        <taxon>Riboviria</taxon>
        <taxon>Orthornavirae</taxon>
        <taxon>Negarnaviricota</taxon>
        <taxon>Haploviricotina</taxon>
        <taxon>Monjiviricetes</taxon>
        <taxon>Mononegavirales</taxon>
        <taxon>Mymonaviridae</taxon>
        <taxon>Phyllomonavirus</taxon>
        <taxon>Phyllomonavirus gysingense</taxon>
    </lineage>
</organism>
<dbReference type="EMBL" id="MK440629">
    <property type="protein sequence ID" value="QGA70911.1"/>
    <property type="molecule type" value="Viral_cRNA"/>
</dbReference>